<dbReference type="KEGG" id="mher:K3U94_03510"/>
<evidence type="ECO:0000313" key="1">
    <source>
        <dbReference type="EMBL" id="QZA08397.1"/>
    </source>
</evidence>
<dbReference type="EMBL" id="CP080997">
    <property type="protein sequence ID" value="QZA08397.1"/>
    <property type="molecule type" value="Genomic_DNA"/>
</dbReference>
<reference evidence="1" key="1">
    <citation type="submission" date="2021-08" db="EMBL/GenBank/DDBJ databases">
        <title>Whole genome sequencing of non-tuberculosis mycobacteria type-strains.</title>
        <authorList>
            <person name="Igarashi Y."/>
            <person name="Osugi A."/>
            <person name="Mitarai S."/>
        </authorList>
    </citation>
    <scope>NUCLEOTIDE SEQUENCE</scope>
    <source>
        <strain evidence="1">JCM 30995</strain>
    </source>
</reference>
<dbReference type="AlphaFoldDB" id="A0A9X7WIX1"/>
<dbReference type="Proteomes" id="UP000825008">
    <property type="component" value="Chromosome"/>
</dbReference>
<evidence type="ECO:0000313" key="2">
    <source>
        <dbReference type="Proteomes" id="UP000825008"/>
    </source>
</evidence>
<gene>
    <name evidence="1" type="ORF">K3U94_03510</name>
</gene>
<protein>
    <submittedName>
        <fullName evidence="1">DUF3883 domain-containing protein</fullName>
    </submittedName>
</protein>
<organism evidence="1 2">
    <name type="scientific">Mycolicibacter heraklionensis</name>
    <dbReference type="NCBI Taxonomy" id="512402"/>
    <lineage>
        <taxon>Bacteria</taxon>
        <taxon>Bacillati</taxon>
        <taxon>Actinomycetota</taxon>
        <taxon>Actinomycetes</taxon>
        <taxon>Mycobacteriales</taxon>
        <taxon>Mycobacteriaceae</taxon>
        <taxon>Mycolicibacter</taxon>
    </lineage>
</organism>
<name>A0A9X7WIX1_9MYCO</name>
<proteinExistence type="predicted"/>
<accession>A0A9X7WIX1</accession>
<sequence>MPIPRSSLLRAALRWLELRPHNSPERCQAILTNTAKYADLTPSQYYEARQWLLQHEIELAAATVGQLPAGPTVFTAAIMDAVWFSDASQVISAPEELPLDAIEAAEVCGIAEDYAYALIRHHHGLIDTARRKSVGDAGERLLAELLRTCTTCHVEHVAAWSDGYGFDISLTGTIDLHLEVKTTVKLNQNVIYLSRHEFETMVRDPLWRLVFVRLGGDGALEKICTVDTAWLLNSAPVDSVPGMVDWQSIRVNVPESQLRPGLGDIRNAIIDAELYPVGLLIS</sequence>
<dbReference type="RefSeq" id="WP_220695591.1">
    <property type="nucleotide sequence ID" value="NZ_CP080997.1"/>
</dbReference>